<comment type="caution">
    <text evidence="1">The sequence shown here is derived from an EMBL/GenBank/DDBJ whole genome shotgun (WGS) entry which is preliminary data.</text>
</comment>
<gene>
    <name evidence="1" type="ORF">AVEN_126278_1</name>
</gene>
<evidence type="ECO:0000313" key="2">
    <source>
        <dbReference type="Proteomes" id="UP000499080"/>
    </source>
</evidence>
<reference evidence="1 2" key="1">
    <citation type="journal article" date="2019" name="Sci. Rep.">
        <title>Orb-weaving spider Araneus ventricosus genome elucidates the spidroin gene catalogue.</title>
        <authorList>
            <person name="Kono N."/>
            <person name="Nakamura H."/>
            <person name="Ohtoshi R."/>
            <person name="Moran D.A.P."/>
            <person name="Shinohara A."/>
            <person name="Yoshida Y."/>
            <person name="Fujiwara M."/>
            <person name="Mori M."/>
            <person name="Tomita M."/>
            <person name="Arakawa K."/>
        </authorList>
    </citation>
    <scope>NUCLEOTIDE SEQUENCE [LARGE SCALE GENOMIC DNA]</scope>
</reference>
<proteinExistence type="predicted"/>
<dbReference type="Proteomes" id="UP000499080">
    <property type="component" value="Unassembled WGS sequence"/>
</dbReference>
<accession>A0A4Y2TSA3</accession>
<name>A0A4Y2TSA3_ARAVE</name>
<organism evidence="1 2">
    <name type="scientific">Araneus ventricosus</name>
    <name type="common">Orbweaver spider</name>
    <name type="synonym">Epeira ventricosa</name>
    <dbReference type="NCBI Taxonomy" id="182803"/>
    <lineage>
        <taxon>Eukaryota</taxon>
        <taxon>Metazoa</taxon>
        <taxon>Ecdysozoa</taxon>
        <taxon>Arthropoda</taxon>
        <taxon>Chelicerata</taxon>
        <taxon>Arachnida</taxon>
        <taxon>Araneae</taxon>
        <taxon>Araneomorphae</taxon>
        <taxon>Entelegynae</taxon>
        <taxon>Araneoidea</taxon>
        <taxon>Araneidae</taxon>
        <taxon>Araneus</taxon>
    </lineage>
</organism>
<sequence>MNCTLDSVAVRKSTYDRIFVAEFNLGFQSPKRDKCDVCEKFTVEKQTQTLTDDIKYEYDVPALDPLICGKTLQRQGLQLILEQEFMVMKFPDHLLITYYNVAKERLLSIQMTKSICLQ</sequence>
<protein>
    <submittedName>
        <fullName evidence="1">Uncharacterized protein</fullName>
    </submittedName>
</protein>
<dbReference type="AlphaFoldDB" id="A0A4Y2TSA3"/>
<keyword evidence="2" id="KW-1185">Reference proteome</keyword>
<dbReference type="OrthoDB" id="6774481at2759"/>
<evidence type="ECO:0000313" key="1">
    <source>
        <dbReference type="EMBL" id="GBO02971.1"/>
    </source>
</evidence>
<dbReference type="EMBL" id="BGPR01030439">
    <property type="protein sequence ID" value="GBO02971.1"/>
    <property type="molecule type" value="Genomic_DNA"/>
</dbReference>